<dbReference type="STRING" id="35622.SAMN04489764_3260"/>
<proteinExistence type="predicted"/>
<sequence>MGIDPRELTEEDLLRELRHLHVTRTETLRHGSEDALAHHTTRMAEMEREYMRRFPEREVDPGRLREGARQRG</sequence>
<dbReference type="Pfam" id="PF19655">
    <property type="entry name" value="DUF6158"/>
    <property type="match status" value="1"/>
</dbReference>
<gene>
    <name evidence="2" type="ORF">SAMN04489764_3260</name>
</gene>
<dbReference type="AlphaFoldDB" id="A0A1H1FYL7"/>
<evidence type="ECO:0000256" key="1">
    <source>
        <dbReference type="SAM" id="MobiDB-lite"/>
    </source>
</evidence>
<dbReference type="InterPro" id="IPR046156">
    <property type="entry name" value="DUF6158"/>
</dbReference>
<protein>
    <submittedName>
        <fullName evidence="2">Uncharacterized protein</fullName>
    </submittedName>
</protein>
<evidence type="ECO:0000313" key="2">
    <source>
        <dbReference type="EMBL" id="SDR06015.1"/>
    </source>
</evidence>
<name>A0A1H1FYL7_9ACTN</name>
<dbReference type="EMBL" id="FNKK01000002">
    <property type="protein sequence ID" value="SDR06015.1"/>
    <property type="molecule type" value="Genomic_DNA"/>
</dbReference>
<dbReference type="Proteomes" id="UP000217103">
    <property type="component" value="Unassembled WGS sequence"/>
</dbReference>
<reference evidence="2 3" key="1">
    <citation type="submission" date="2016-10" db="EMBL/GenBank/DDBJ databases">
        <authorList>
            <person name="de Groot N.N."/>
        </authorList>
    </citation>
    <scope>NUCLEOTIDE SEQUENCE [LARGE SCALE GENOMIC DNA]</scope>
    <source>
        <strain evidence="2 3">DSM 43794</strain>
    </source>
</reference>
<organism evidence="2 3">
    <name type="scientific">Thermostaphylospora chromogena</name>
    <dbReference type="NCBI Taxonomy" id="35622"/>
    <lineage>
        <taxon>Bacteria</taxon>
        <taxon>Bacillati</taxon>
        <taxon>Actinomycetota</taxon>
        <taxon>Actinomycetes</taxon>
        <taxon>Streptosporangiales</taxon>
        <taxon>Thermomonosporaceae</taxon>
        <taxon>Thermostaphylospora</taxon>
    </lineage>
</organism>
<keyword evidence="3" id="KW-1185">Reference proteome</keyword>
<evidence type="ECO:0000313" key="3">
    <source>
        <dbReference type="Proteomes" id="UP000217103"/>
    </source>
</evidence>
<accession>A0A1H1FYL7</accession>
<feature type="region of interest" description="Disordered" evidence="1">
    <location>
        <begin position="52"/>
        <end position="72"/>
    </location>
</feature>